<keyword evidence="1" id="KW-0812">Transmembrane</keyword>
<keyword evidence="1" id="KW-0472">Membrane</keyword>
<accession>G0U8R6</accession>
<dbReference type="AlphaFoldDB" id="G0U8R6"/>
<reference evidence="2" key="1">
    <citation type="journal article" date="2012" name="Proc. Natl. Acad. Sci. U.S.A.">
        <title>Antigenic diversity is generated by distinct evolutionary mechanisms in African trypanosome species.</title>
        <authorList>
            <person name="Jackson A.P."/>
            <person name="Berry A."/>
            <person name="Aslett M."/>
            <person name="Allison H.C."/>
            <person name="Burton P."/>
            <person name="Vavrova-Anderson J."/>
            <person name="Brown R."/>
            <person name="Browne H."/>
            <person name="Corton N."/>
            <person name="Hauser H."/>
            <person name="Gamble J."/>
            <person name="Gilderthorp R."/>
            <person name="Marcello L."/>
            <person name="McQuillan J."/>
            <person name="Otto T.D."/>
            <person name="Quail M.A."/>
            <person name="Sanders M.J."/>
            <person name="van Tonder A."/>
            <person name="Ginger M.L."/>
            <person name="Field M.C."/>
            <person name="Barry J.D."/>
            <person name="Hertz-Fowler C."/>
            <person name="Berriman M."/>
        </authorList>
    </citation>
    <scope>NUCLEOTIDE SEQUENCE</scope>
    <source>
        <strain evidence="2">Y486</strain>
    </source>
</reference>
<proteinExistence type="predicted"/>
<evidence type="ECO:0000256" key="1">
    <source>
        <dbReference type="SAM" id="Phobius"/>
    </source>
</evidence>
<sequence>MPMLSFVYVAVSSFLFFFLLSPAALFWRLHTVSGETDGYLRLLQTLQNAEACRKMALPLCFFFLFLQLRLADVEVMRVKEEELPHSVSFSFNCVCVCARMYVCVCVCVCANTYVNVCM</sequence>
<organism evidence="2">
    <name type="scientific">Trypanosoma vivax (strain Y486)</name>
    <dbReference type="NCBI Taxonomy" id="1055687"/>
    <lineage>
        <taxon>Eukaryota</taxon>
        <taxon>Discoba</taxon>
        <taxon>Euglenozoa</taxon>
        <taxon>Kinetoplastea</taxon>
        <taxon>Metakinetoplastina</taxon>
        <taxon>Trypanosomatida</taxon>
        <taxon>Trypanosomatidae</taxon>
        <taxon>Trypanosoma</taxon>
        <taxon>Duttonella</taxon>
    </lineage>
</organism>
<protein>
    <submittedName>
        <fullName evidence="2">Uncharacterized protein</fullName>
    </submittedName>
</protein>
<keyword evidence="1" id="KW-1133">Transmembrane helix</keyword>
<evidence type="ECO:0000313" key="2">
    <source>
        <dbReference type="EMBL" id="CCC53995.1"/>
    </source>
</evidence>
<dbReference type="VEuPathDB" id="TriTrypDB:TvY486_1114790"/>
<dbReference type="EMBL" id="HE573027">
    <property type="protein sequence ID" value="CCC53995.1"/>
    <property type="molecule type" value="Genomic_DNA"/>
</dbReference>
<feature type="transmembrane region" description="Helical" evidence="1">
    <location>
        <begin position="6"/>
        <end position="30"/>
    </location>
</feature>
<name>G0U8R6_TRYVY</name>
<gene>
    <name evidence="2" type="ORF">TVY486_1114790</name>
</gene>